<accession>A0A060UKL9</accession>
<dbReference type="EMBL" id="LT841305">
    <property type="protein sequence ID" value="SMH66654.1"/>
    <property type="molecule type" value="Genomic_DNA"/>
</dbReference>
<dbReference type="EMBL" id="CCCS020000006">
    <property type="protein sequence ID" value="CDQ08995.1"/>
    <property type="molecule type" value="Genomic_DNA"/>
</dbReference>
<evidence type="ECO:0000313" key="2">
    <source>
        <dbReference type="EMBL" id="SMH66654.1"/>
    </source>
</evidence>
<evidence type="ECO:0000313" key="1">
    <source>
        <dbReference type="EMBL" id="CDQ08995.1"/>
    </source>
</evidence>
<gene>
    <name evidence="1" type="ORF">AFERRI_140060</name>
    <name evidence="2" type="ORF">AFERRI_40002</name>
</gene>
<reference evidence="2 3" key="3">
    <citation type="submission" date="2017-03" db="EMBL/GenBank/DDBJ databases">
        <authorList>
            <person name="Regsiter A."/>
            <person name="William W."/>
        </authorList>
    </citation>
    <scope>NUCLEOTIDE SEQUENCE [LARGE SCALE GENOMIC DNA]</scope>
    <source>
        <strain evidence="2">PRJEB5721</strain>
    </source>
</reference>
<sequence length="283" mass="30294">MYQHNTIVSGFILVNDATTNAALQEARAEIGEAGWKAGYTEERSKVARAALKKHGAPVLTKLSGTLSGVFTPQTRDGQGNVFQKVRVFLNNGQDSTVLSLDLGTEFCERLLPKLEAAVKDRGIGVAITIACFTTSVDRGGRTFVNHVASVKDSDKKEIKAESHFRRAQDACTAAVAALGKAGVKAKAALDATRKAAKEEYFLGLAGEVAALFGNTSTAAEPSEDAAPAPSSEPSEEVARAIRRIERTEAARLEYAKQWVEVNFTGDEAKQLLDVIEARRKTAA</sequence>
<dbReference type="Proteomes" id="UP000193925">
    <property type="component" value="Chromosome AFERRI"/>
</dbReference>
<organism evidence="1">
    <name type="scientific">Acidithiobacillus ferrivorans</name>
    <dbReference type="NCBI Taxonomy" id="160808"/>
    <lineage>
        <taxon>Bacteria</taxon>
        <taxon>Pseudomonadati</taxon>
        <taxon>Pseudomonadota</taxon>
        <taxon>Acidithiobacillia</taxon>
        <taxon>Acidithiobacillales</taxon>
        <taxon>Acidithiobacillaceae</taxon>
        <taxon>Acidithiobacillus</taxon>
    </lineage>
</organism>
<reference evidence="1" key="1">
    <citation type="submission" date="2014-03" db="EMBL/GenBank/DDBJ databases">
        <authorList>
            <person name="Genoscope - CEA"/>
        </authorList>
    </citation>
    <scope>NUCLEOTIDE SEQUENCE [LARGE SCALE GENOMIC DNA]</scope>
    <source>
        <strain evidence="1">CF27</strain>
    </source>
</reference>
<evidence type="ECO:0000313" key="3">
    <source>
        <dbReference type="Proteomes" id="UP000193925"/>
    </source>
</evidence>
<proteinExistence type="predicted"/>
<protein>
    <submittedName>
        <fullName evidence="1">Uncharacterized protein</fullName>
    </submittedName>
</protein>
<dbReference type="AlphaFoldDB" id="A0A060UKL9"/>
<keyword evidence="3" id="KW-1185">Reference proteome</keyword>
<name>A0A060UKL9_9PROT</name>
<reference evidence="1" key="2">
    <citation type="submission" date="2014-07" db="EMBL/GenBank/DDBJ databases">
        <title>Initial genome analysis of the psychrotolerant acidophile Acidithiobacillus ferrivorans CF27: insights into iron and sulfur oxidation pathways and into biofilm formation.</title>
        <authorList>
            <person name="Talla E."/>
            <person name="Hedrich S."/>
            <person name="Mangenot S."/>
            <person name="Ji B."/>
            <person name="Johnson D.B."/>
            <person name="Barbe V."/>
            <person name="Bonnefoy V."/>
        </authorList>
    </citation>
    <scope>NUCLEOTIDE SEQUENCE [LARGE SCALE GENOMIC DNA]</scope>
    <source>
        <strain evidence="1">CF27</strain>
    </source>
</reference>
<dbReference type="RefSeq" id="WP_035191353.1">
    <property type="nucleotide sequence ID" value="NZ_CCCS020000006.1"/>
</dbReference>